<dbReference type="EMBL" id="QKRA01000003">
    <property type="protein sequence ID" value="RDL44694.1"/>
    <property type="molecule type" value="Genomic_DNA"/>
</dbReference>
<dbReference type="GO" id="GO:0003729">
    <property type="term" value="F:mRNA binding"/>
    <property type="evidence" value="ECO:0007669"/>
    <property type="project" value="InterPro"/>
</dbReference>
<comment type="caution">
    <text evidence="1">The sequence shown here is derived from an EMBL/GenBank/DDBJ whole genome shotgun (WGS) entry which is preliminary data.</text>
</comment>
<dbReference type="InterPro" id="IPR012933">
    <property type="entry name" value="HicA_mRNA_interferase"/>
</dbReference>
<accession>A0A370UAA1</accession>
<evidence type="ECO:0000313" key="1">
    <source>
        <dbReference type="EMBL" id="RDL44694.1"/>
    </source>
</evidence>
<dbReference type="Proteomes" id="UP000254326">
    <property type="component" value="Unassembled WGS sequence"/>
</dbReference>
<dbReference type="OrthoDB" id="5690048at2"/>
<reference evidence="1 2" key="1">
    <citation type="submission" date="2018-06" db="EMBL/GenBank/DDBJ databases">
        <title>Marinomonas sp. YLB-05 draft genome sequence.</title>
        <authorList>
            <person name="Yu L."/>
            <person name="Tang X."/>
        </authorList>
    </citation>
    <scope>NUCLEOTIDE SEQUENCE [LARGE SCALE GENOMIC DNA]</scope>
    <source>
        <strain evidence="1 2">YLB-05</strain>
    </source>
</reference>
<keyword evidence="2" id="KW-1185">Reference proteome</keyword>
<dbReference type="Pfam" id="PF07927">
    <property type="entry name" value="HicA_toxin"/>
    <property type="match status" value="1"/>
</dbReference>
<dbReference type="RefSeq" id="WP_115467957.1">
    <property type="nucleotide sequence ID" value="NZ_QKRA01000003.1"/>
</dbReference>
<dbReference type="SUPFAM" id="SSF54786">
    <property type="entry name" value="YcfA/nrd intein domain"/>
    <property type="match status" value="1"/>
</dbReference>
<name>A0A370UAA1_9GAMM</name>
<protein>
    <submittedName>
        <fullName evidence="1">Type II toxin-antitoxin system HicA family toxin</fullName>
    </submittedName>
</protein>
<sequence length="82" mass="9653">MGKQEKIQKKIFAKPTCANLTWSEAKSFLESKGYRELQGDGSRVRFVHDETQDVIRLHKPHPGNELKKYAVEQLQEKLEWIR</sequence>
<evidence type="ECO:0000313" key="2">
    <source>
        <dbReference type="Proteomes" id="UP000254326"/>
    </source>
</evidence>
<gene>
    <name evidence="1" type="ORF">DN730_09935</name>
</gene>
<proteinExistence type="predicted"/>
<dbReference type="AlphaFoldDB" id="A0A370UAA1"/>
<organism evidence="1 2">
    <name type="scientific">Marinomonas piezotolerans</name>
    <dbReference type="NCBI Taxonomy" id="2213058"/>
    <lineage>
        <taxon>Bacteria</taxon>
        <taxon>Pseudomonadati</taxon>
        <taxon>Pseudomonadota</taxon>
        <taxon>Gammaproteobacteria</taxon>
        <taxon>Oceanospirillales</taxon>
        <taxon>Oceanospirillaceae</taxon>
        <taxon>Marinomonas</taxon>
    </lineage>
</organism>